<name>A0ACC0BES3_CATRO</name>
<evidence type="ECO:0000313" key="2">
    <source>
        <dbReference type="Proteomes" id="UP001060085"/>
    </source>
</evidence>
<dbReference type="Proteomes" id="UP001060085">
    <property type="component" value="Linkage Group LG03"/>
</dbReference>
<reference evidence="2" key="1">
    <citation type="journal article" date="2023" name="Nat. Plants">
        <title>Single-cell RNA sequencing provides a high-resolution roadmap for understanding the multicellular compartmentation of specialized metabolism.</title>
        <authorList>
            <person name="Sun S."/>
            <person name="Shen X."/>
            <person name="Li Y."/>
            <person name="Li Y."/>
            <person name="Wang S."/>
            <person name="Li R."/>
            <person name="Zhang H."/>
            <person name="Shen G."/>
            <person name="Guo B."/>
            <person name="Wei J."/>
            <person name="Xu J."/>
            <person name="St-Pierre B."/>
            <person name="Chen S."/>
            <person name="Sun C."/>
        </authorList>
    </citation>
    <scope>NUCLEOTIDE SEQUENCE [LARGE SCALE GENOMIC DNA]</scope>
</reference>
<comment type="caution">
    <text evidence="1">The sequence shown here is derived from an EMBL/GenBank/DDBJ whole genome shotgun (WGS) entry which is preliminary data.</text>
</comment>
<evidence type="ECO:0000313" key="1">
    <source>
        <dbReference type="EMBL" id="KAI5671165.1"/>
    </source>
</evidence>
<organism evidence="1 2">
    <name type="scientific">Catharanthus roseus</name>
    <name type="common">Madagascar periwinkle</name>
    <name type="synonym">Vinca rosea</name>
    <dbReference type="NCBI Taxonomy" id="4058"/>
    <lineage>
        <taxon>Eukaryota</taxon>
        <taxon>Viridiplantae</taxon>
        <taxon>Streptophyta</taxon>
        <taxon>Embryophyta</taxon>
        <taxon>Tracheophyta</taxon>
        <taxon>Spermatophyta</taxon>
        <taxon>Magnoliopsida</taxon>
        <taxon>eudicotyledons</taxon>
        <taxon>Gunneridae</taxon>
        <taxon>Pentapetalae</taxon>
        <taxon>asterids</taxon>
        <taxon>lamiids</taxon>
        <taxon>Gentianales</taxon>
        <taxon>Apocynaceae</taxon>
        <taxon>Rauvolfioideae</taxon>
        <taxon>Vinceae</taxon>
        <taxon>Catharanthinae</taxon>
        <taxon>Catharanthus</taxon>
    </lineage>
</organism>
<accession>A0ACC0BES3</accession>
<sequence length="133" mass="15140">MRLMMLSGSEEFMNAMKQAKIIGGASSQERSYKIVLKGLQSQVQCPSAYQRLGMRMNRSPKQKGEKGGRTWSAQRLELENHDKLYAYLVDAHSLTSNSKYRCVYRRRSRNPGAHDRVISSSNHEATWTLSGID</sequence>
<proteinExistence type="predicted"/>
<protein>
    <submittedName>
        <fullName evidence="1">Uncharacterized protein</fullName>
    </submittedName>
</protein>
<dbReference type="EMBL" id="CM044703">
    <property type="protein sequence ID" value="KAI5671165.1"/>
    <property type="molecule type" value="Genomic_DNA"/>
</dbReference>
<gene>
    <name evidence="1" type="ORF">M9H77_11529</name>
</gene>
<keyword evidence="2" id="KW-1185">Reference proteome</keyword>